<dbReference type="InterPro" id="IPR050223">
    <property type="entry name" value="D-isomer_2-hydroxyacid_DH"/>
</dbReference>
<evidence type="ECO:0000256" key="3">
    <source>
        <dbReference type="ARBA" id="ARBA00023027"/>
    </source>
</evidence>
<evidence type="ECO:0000256" key="1">
    <source>
        <dbReference type="ARBA" id="ARBA00022857"/>
    </source>
</evidence>
<dbReference type="STRING" id="1121416.SAMN02745220_00620"/>
<dbReference type="OrthoDB" id="9793626at2"/>
<dbReference type="PANTHER" id="PTHR10996">
    <property type="entry name" value="2-HYDROXYACID DEHYDROGENASE-RELATED"/>
    <property type="match status" value="1"/>
</dbReference>
<dbReference type="GO" id="GO:0016618">
    <property type="term" value="F:hydroxypyruvate reductase [NAD(P)H] activity"/>
    <property type="evidence" value="ECO:0007669"/>
    <property type="project" value="TreeGrafter"/>
</dbReference>
<evidence type="ECO:0000256" key="4">
    <source>
        <dbReference type="RuleBase" id="RU003719"/>
    </source>
</evidence>
<dbReference type="CDD" id="cd12156">
    <property type="entry name" value="HPPR"/>
    <property type="match status" value="1"/>
</dbReference>
<organism evidence="7 8">
    <name type="scientific">Desulfopila aestuarii DSM 18488</name>
    <dbReference type="NCBI Taxonomy" id="1121416"/>
    <lineage>
        <taxon>Bacteria</taxon>
        <taxon>Pseudomonadati</taxon>
        <taxon>Thermodesulfobacteriota</taxon>
        <taxon>Desulfobulbia</taxon>
        <taxon>Desulfobulbales</taxon>
        <taxon>Desulfocapsaceae</taxon>
        <taxon>Desulfopila</taxon>
    </lineage>
</organism>
<keyword evidence="2 4" id="KW-0560">Oxidoreductase</keyword>
<proteinExistence type="inferred from homology"/>
<dbReference type="SUPFAM" id="SSF52283">
    <property type="entry name" value="Formate/glycerate dehydrogenase catalytic domain-like"/>
    <property type="match status" value="1"/>
</dbReference>
<sequence length="313" mass="33868">MEKHKIFMAGSMYPGIRTKFENAYNVFHIQSEADFASIPDSWSKECRVFVTNSGTGIERNHLAALPGVKLVANFGVGVDLIDVNYCTQNGIAVSNTPGVITDDVADLTIALLLATVRRVVAADRFVRERKWLEGHFPLGSSIRDMKIGIVGLGAIGQEVARLCKAFGSDIGYFGPRRKPVEYTYYQSLEDLACWADVLIAACPGGKATQGIISAPVLDRLGPQGIFINVARGSVVDEQALVERLVNGGIWGAGLDVFSTEPNIPEELLKLDNVVLQPHLGAATHRSRLKMGELTLANVDAFFAGKTLLTPVNL</sequence>
<dbReference type="InterPro" id="IPR036291">
    <property type="entry name" value="NAD(P)-bd_dom_sf"/>
</dbReference>
<dbReference type="InterPro" id="IPR006140">
    <property type="entry name" value="D-isomer_DH_NAD-bd"/>
</dbReference>
<protein>
    <submittedName>
        <fullName evidence="7">Lactate dehydrogenase</fullName>
    </submittedName>
</protein>
<keyword evidence="3" id="KW-0520">NAD</keyword>
<reference evidence="7 8" key="1">
    <citation type="submission" date="2016-12" db="EMBL/GenBank/DDBJ databases">
        <authorList>
            <person name="Song W.-J."/>
            <person name="Kurnit D.M."/>
        </authorList>
    </citation>
    <scope>NUCLEOTIDE SEQUENCE [LARGE SCALE GENOMIC DNA]</scope>
    <source>
        <strain evidence="7 8">DSM 18488</strain>
    </source>
</reference>
<feature type="domain" description="D-isomer specific 2-hydroxyacid dehydrogenase catalytic" evidence="5">
    <location>
        <begin position="44"/>
        <end position="312"/>
    </location>
</feature>
<dbReference type="InterPro" id="IPR006139">
    <property type="entry name" value="D-isomer_2_OHA_DH_cat_dom"/>
</dbReference>
<dbReference type="PANTHER" id="PTHR10996:SF178">
    <property type="entry name" value="2-HYDROXYACID DEHYDROGENASE YGL185C-RELATED"/>
    <property type="match status" value="1"/>
</dbReference>
<dbReference type="GO" id="GO:0051287">
    <property type="term" value="F:NAD binding"/>
    <property type="evidence" value="ECO:0007669"/>
    <property type="project" value="InterPro"/>
</dbReference>
<dbReference type="Pfam" id="PF02826">
    <property type="entry name" value="2-Hacid_dh_C"/>
    <property type="match status" value="1"/>
</dbReference>
<dbReference type="GO" id="GO:0030267">
    <property type="term" value="F:glyoxylate reductase (NADPH) activity"/>
    <property type="evidence" value="ECO:0007669"/>
    <property type="project" value="TreeGrafter"/>
</dbReference>
<evidence type="ECO:0000313" key="8">
    <source>
        <dbReference type="Proteomes" id="UP000184603"/>
    </source>
</evidence>
<gene>
    <name evidence="7" type="ORF">SAMN02745220_00620</name>
</gene>
<dbReference type="Pfam" id="PF00389">
    <property type="entry name" value="2-Hacid_dh"/>
    <property type="match status" value="1"/>
</dbReference>
<accession>A0A1M7XYF0</accession>
<dbReference type="RefSeq" id="WP_073611980.1">
    <property type="nucleotide sequence ID" value="NZ_FRFE01000002.1"/>
</dbReference>
<comment type="similarity">
    <text evidence="4">Belongs to the D-isomer specific 2-hydroxyacid dehydrogenase family.</text>
</comment>
<feature type="domain" description="D-isomer specific 2-hydroxyacid dehydrogenase NAD-binding" evidence="6">
    <location>
        <begin position="109"/>
        <end position="280"/>
    </location>
</feature>
<dbReference type="Gene3D" id="3.40.50.720">
    <property type="entry name" value="NAD(P)-binding Rossmann-like Domain"/>
    <property type="match status" value="2"/>
</dbReference>
<dbReference type="SUPFAM" id="SSF51735">
    <property type="entry name" value="NAD(P)-binding Rossmann-fold domains"/>
    <property type="match status" value="1"/>
</dbReference>
<evidence type="ECO:0000313" key="7">
    <source>
        <dbReference type="EMBL" id="SHO44041.1"/>
    </source>
</evidence>
<evidence type="ECO:0000259" key="5">
    <source>
        <dbReference type="Pfam" id="PF00389"/>
    </source>
</evidence>
<keyword evidence="8" id="KW-1185">Reference proteome</keyword>
<dbReference type="Proteomes" id="UP000184603">
    <property type="component" value="Unassembled WGS sequence"/>
</dbReference>
<dbReference type="GO" id="GO:0005829">
    <property type="term" value="C:cytosol"/>
    <property type="evidence" value="ECO:0007669"/>
    <property type="project" value="TreeGrafter"/>
</dbReference>
<keyword evidence="1" id="KW-0521">NADP</keyword>
<evidence type="ECO:0000256" key="2">
    <source>
        <dbReference type="ARBA" id="ARBA00023002"/>
    </source>
</evidence>
<evidence type="ECO:0000259" key="6">
    <source>
        <dbReference type="Pfam" id="PF02826"/>
    </source>
</evidence>
<name>A0A1M7XYF0_9BACT</name>
<dbReference type="AlphaFoldDB" id="A0A1M7XYF0"/>
<dbReference type="FunFam" id="3.40.50.720:FF:000213">
    <property type="entry name" value="Putative 2-hydroxyacid dehydrogenase"/>
    <property type="match status" value="1"/>
</dbReference>
<dbReference type="EMBL" id="FRFE01000002">
    <property type="protein sequence ID" value="SHO44041.1"/>
    <property type="molecule type" value="Genomic_DNA"/>
</dbReference>